<dbReference type="Proteomes" id="UP000276133">
    <property type="component" value="Unassembled WGS sequence"/>
</dbReference>
<comment type="caution">
    <text evidence="1">The sequence shown here is derived from an EMBL/GenBank/DDBJ whole genome shotgun (WGS) entry which is preliminary data.</text>
</comment>
<keyword evidence="2" id="KW-1185">Reference proteome</keyword>
<reference evidence="1 2" key="1">
    <citation type="journal article" date="2018" name="Sci. Rep.">
        <title>Genomic signatures of local adaptation to the degree of environmental predictability in rotifers.</title>
        <authorList>
            <person name="Franch-Gras L."/>
            <person name="Hahn C."/>
            <person name="Garcia-Roger E.M."/>
            <person name="Carmona M.J."/>
            <person name="Serra M."/>
            <person name="Gomez A."/>
        </authorList>
    </citation>
    <scope>NUCLEOTIDE SEQUENCE [LARGE SCALE GENOMIC DNA]</scope>
    <source>
        <strain evidence="1">HYR1</strain>
    </source>
</reference>
<dbReference type="AlphaFoldDB" id="A0A3M7PA63"/>
<evidence type="ECO:0000313" key="1">
    <source>
        <dbReference type="EMBL" id="RMZ95879.1"/>
    </source>
</evidence>
<organism evidence="1 2">
    <name type="scientific">Brachionus plicatilis</name>
    <name type="common">Marine rotifer</name>
    <name type="synonym">Brachionus muelleri</name>
    <dbReference type="NCBI Taxonomy" id="10195"/>
    <lineage>
        <taxon>Eukaryota</taxon>
        <taxon>Metazoa</taxon>
        <taxon>Spiralia</taxon>
        <taxon>Gnathifera</taxon>
        <taxon>Rotifera</taxon>
        <taxon>Eurotatoria</taxon>
        <taxon>Monogononta</taxon>
        <taxon>Pseudotrocha</taxon>
        <taxon>Ploima</taxon>
        <taxon>Brachionidae</taxon>
        <taxon>Brachionus</taxon>
    </lineage>
</organism>
<sequence length="186" mass="20679">MLVCSSKPRPHSAPVNIVSLWSVLNSIDGANKRVHIEGSPGSLGIRLVFLRIMLPHGQAANGRNRLLGPCPKSVVAFQWTVRASLTNRHVLVEIARPTWHIVRLSGWYIQINFSFAHYFGTAALHQQFSKVLVHAGLGHSVQVDIGQILVQTMQYNFKGYEFVVVDKSVKCLVGRLGPLSCRVVKY</sequence>
<gene>
    <name evidence="1" type="ORF">BpHYR1_050836</name>
</gene>
<evidence type="ECO:0000313" key="2">
    <source>
        <dbReference type="Proteomes" id="UP000276133"/>
    </source>
</evidence>
<accession>A0A3M7PA63</accession>
<protein>
    <submittedName>
        <fullName evidence="1">Uncharacterized protein</fullName>
    </submittedName>
</protein>
<name>A0A3M7PA63_BRAPC</name>
<dbReference type="EMBL" id="REGN01012324">
    <property type="protein sequence ID" value="RMZ95879.1"/>
    <property type="molecule type" value="Genomic_DNA"/>
</dbReference>
<proteinExistence type="predicted"/>